<evidence type="ECO:0000313" key="1">
    <source>
        <dbReference type="EMBL" id="MQM25129.1"/>
    </source>
</evidence>
<dbReference type="InterPro" id="IPR006175">
    <property type="entry name" value="YjgF/YER057c/UK114"/>
</dbReference>
<dbReference type="PANTHER" id="PTHR43857">
    <property type="entry name" value="BLR7761 PROTEIN"/>
    <property type="match status" value="1"/>
</dbReference>
<name>A0A6L5G650_9ACTN</name>
<dbReference type="Gene3D" id="3.30.1330.40">
    <property type="entry name" value="RutC-like"/>
    <property type="match status" value="1"/>
</dbReference>
<dbReference type="Proteomes" id="UP000477750">
    <property type="component" value="Unassembled WGS sequence"/>
</dbReference>
<protein>
    <submittedName>
        <fullName evidence="1">RidA family protein</fullName>
    </submittedName>
</protein>
<organism evidence="1 2">
    <name type="scientific">Glycomyces albidus</name>
    <dbReference type="NCBI Taxonomy" id="2656774"/>
    <lineage>
        <taxon>Bacteria</taxon>
        <taxon>Bacillati</taxon>
        <taxon>Actinomycetota</taxon>
        <taxon>Actinomycetes</taxon>
        <taxon>Glycomycetales</taxon>
        <taxon>Glycomycetaceae</taxon>
        <taxon>Glycomyces</taxon>
    </lineage>
</organism>
<sequence length="141" mass="14725">MSKPELHPTGGYEHVTIVEAGRLAFLAGQCPVDADEHVVGVGDLERQIEQVAANCLAALAAAGARPEDVVRSVVYVVSSESNTVGGAWHRLAEHPELGPAFKAASTVTGVTALGYADQLVEVDLTARLPDQPESENRAADA</sequence>
<reference evidence="1 2" key="1">
    <citation type="submission" date="2019-10" db="EMBL/GenBank/DDBJ databases">
        <title>Glycomyces albidus sp. nov., a novel actinomycete isolated from rhizosphere soil of wheat (Triticum aestivum L.).</title>
        <authorList>
            <person name="Qian L."/>
        </authorList>
    </citation>
    <scope>NUCLEOTIDE SEQUENCE [LARGE SCALE GENOMIC DNA]</scope>
    <source>
        <strain evidence="1 2">NEAU-7082</strain>
    </source>
</reference>
<comment type="caution">
    <text evidence="1">The sequence shown here is derived from an EMBL/GenBank/DDBJ whole genome shotgun (WGS) entry which is preliminary data.</text>
</comment>
<dbReference type="Pfam" id="PF01042">
    <property type="entry name" value="Ribonuc_L-PSP"/>
    <property type="match status" value="1"/>
</dbReference>
<dbReference type="AlphaFoldDB" id="A0A6L5G650"/>
<dbReference type="InterPro" id="IPR035959">
    <property type="entry name" value="RutC-like_sf"/>
</dbReference>
<accession>A0A6L5G650</accession>
<gene>
    <name evidence="1" type="ORF">GFD30_05995</name>
</gene>
<dbReference type="PANTHER" id="PTHR43857:SF1">
    <property type="entry name" value="YJGH FAMILY PROTEIN"/>
    <property type="match status" value="1"/>
</dbReference>
<dbReference type="RefSeq" id="WP_322632991.1">
    <property type="nucleotide sequence ID" value="NZ_WIAO01000005.1"/>
</dbReference>
<evidence type="ECO:0000313" key="2">
    <source>
        <dbReference type="Proteomes" id="UP000477750"/>
    </source>
</evidence>
<dbReference type="EMBL" id="WIAO01000005">
    <property type="protein sequence ID" value="MQM25129.1"/>
    <property type="molecule type" value="Genomic_DNA"/>
</dbReference>
<dbReference type="SUPFAM" id="SSF55298">
    <property type="entry name" value="YjgF-like"/>
    <property type="match status" value="1"/>
</dbReference>
<keyword evidence="2" id="KW-1185">Reference proteome</keyword>
<proteinExistence type="predicted"/>